<organism evidence="2 3">
    <name type="scientific">Prauserella shujinwangii</name>
    <dbReference type="NCBI Taxonomy" id="1453103"/>
    <lineage>
        <taxon>Bacteria</taxon>
        <taxon>Bacillati</taxon>
        <taxon>Actinomycetota</taxon>
        <taxon>Actinomycetes</taxon>
        <taxon>Pseudonocardiales</taxon>
        <taxon>Pseudonocardiaceae</taxon>
        <taxon>Prauserella</taxon>
    </lineage>
</organism>
<reference evidence="2 3" key="1">
    <citation type="submission" date="2018-03" db="EMBL/GenBank/DDBJ databases">
        <title>Genomic Encyclopedia of Type Strains, Phase III (KMG-III): the genomes of soil and plant-associated and newly described type strains.</title>
        <authorList>
            <person name="Whitman W."/>
        </authorList>
    </citation>
    <scope>NUCLEOTIDE SEQUENCE [LARGE SCALE GENOMIC DNA]</scope>
    <source>
        <strain evidence="2 3">CGMCC 4.7125</strain>
    </source>
</reference>
<feature type="chain" id="PRO_5015394083" evidence="1">
    <location>
        <begin position="24"/>
        <end position="276"/>
    </location>
</feature>
<dbReference type="Proteomes" id="UP000238362">
    <property type="component" value="Unassembled WGS sequence"/>
</dbReference>
<dbReference type="EMBL" id="PVNH01000003">
    <property type="protein sequence ID" value="PRX49282.1"/>
    <property type="molecule type" value="Genomic_DNA"/>
</dbReference>
<evidence type="ECO:0000313" key="2">
    <source>
        <dbReference type="EMBL" id="PRX49282.1"/>
    </source>
</evidence>
<name>A0A2T0LYZ8_9PSEU</name>
<dbReference type="OrthoDB" id="3679856at2"/>
<dbReference type="RefSeq" id="WP_106177964.1">
    <property type="nucleotide sequence ID" value="NZ_PVNH01000003.1"/>
</dbReference>
<gene>
    <name evidence="2" type="ORF">B0I33_103316</name>
</gene>
<feature type="signal peptide" evidence="1">
    <location>
        <begin position="1"/>
        <end position="23"/>
    </location>
</feature>
<comment type="caution">
    <text evidence="2">The sequence shown here is derived from an EMBL/GenBank/DDBJ whole genome shotgun (WGS) entry which is preliminary data.</text>
</comment>
<proteinExistence type="predicted"/>
<evidence type="ECO:0000256" key="1">
    <source>
        <dbReference type="SAM" id="SignalP"/>
    </source>
</evidence>
<accession>A0A2T0LYZ8</accession>
<evidence type="ECO:0000313" key="3">
    <source>
        <dbReference type="Proteomes" id="UP000238362"/>
    </source>
</evidence>
<keyword evidence="3" id="KW-1185">Reference proteome</keyword>
<sequence>MRAAVVTILAALLCVLAAPVAGAHTGERRAPAECAALLDCTAEEINLLGMTERLELVRALSSGPAAALIPGYAPRWRNIEGIIDFFRDHDMGAPGTWVSYVDAGIIEGIERGIAIASGRGGGTFGNPGAPLWAEYLTDLRAGRLAARSAHDRAWSEAEQASTEYGVALAERVHGRSPTAVEQRFFAYSEFYRWTLRNRPALLDLVSPGARPGQQRQVTFVDWFTDVTNDVPSRRGAELALDLAEFDAAGGTLSMLALFHAYTWELWGYYLADTARE</sequence>
<protein>
    <submittedName>
        <fullName evidence="2">Uncharacterized protein</fullName>
    </submittedName>
</protein>
<keyword evidence="1" id="KW-0732">Signal</keyword>
<dbReference type="AlphaFoldDB" id="A0A2T0LYZ8"/>